<sequence>MSTRTRRTLKKLYTNTDVFHRLLVSSDPVISSLRRSNRTSKRKQKLSDSVLGLLTDSKASNFDKDSESDSDVSE</sequence>
<dbReference type="Proteomes" id="UP001219518">
    <property type="component" value="Unassembled WGS sequence"/>
</dbReference>
<keyword evidence="2" id="KW-1185">Reference proteome</keyword>
<proteinExistence type="predicted"/>
<reference evidence="1" key="2">
    <citation type="journal article" date="2023" name="BMC Genomics">
        <title>Pest status, molecular evolution, and epigenetic factors derived from the genome assembly of Frankliniella fusca, a thysanopteran phytovirus vector.</title>
        <authorList>
            <person name="Catto M.A."/>
            <person name="Labadie P.E."/>
            <person name="Jacobson A.L."/>
            <person name="Kennedy G.G."/>
            <person name="Srinivasan R."/>
            <person name="Hunt B.G."/>
        </authorList>
    </citation>
    <scope>NUCLEOTIDE SEQUENCE</scope>
    <source>
        <strain evidence="1">PL_HMW_Pooled</strain>
    </source>
</reference>
<comment type="caution">
    <text evidence="1">The sequence shown here is derived from an EMBL/GenBank/DDBJ whole genome shotgun (WGS) entry which is preliminary data.</text>
</comment>
<organism evidence="1 2">
    <name type="scientific">Frankliniella fusca</name>
    <dbReference type="NCBI Taxonomy" id="407009"/>
    <lineage>
        <taxon>Eukaryota</taxon>
        <taxon>Metazoa</taxon>
        <taxon>Ecdysozoa</taxon>
        <taxon>Arthropoda</taxon>
        <taxon>Hexapoda</taxon>
        <taxon>Insecta</taxon>
        <taxon>Pterygota</taxon>
        <taxon>Neoptera</taxon>
        <taxon>Paraneoptera</taxon>
        <taxon>Thysanoptera</taxon>
        <taxon>Terebrantia</taxon>
        <taxon>Thripoidea</taxon>
        <taxon>Thripidae</taxon>
        <taxon>Frankliniella</taxon>
    </lineage>
</organism>
<reference evidence="1" key="1">
    <citation type="submission" date="2021-07" db="EMBL/GenBank/DDBJ databases">
        <authorList>
            <person name="Catto M.A."/>
            <person name="Jacobson A."/>
            <person name="Kennedy G."/>
            <person name="Labadie P."/>
            <person name="Hunt B.G."/>
            <person name="Srinivasan R."/>
        </authorList>
    </citation>
    <scope>NUCLEOTIDE SEQUENCE</scope>
    <source>
        <strain evidence="1">PL_HMW_Pooled</strain>
        <tissue evidence="1">Head</tissue>
    </source>
</reference>
<gene>
    <name evidence="1" type="ORF">KUF71_025984</name>
</gene>
<evidence type="ECO:0000313" key="1">
    <source>
        <dbReference type="EMBL" id="KAK3916918.1"/>
    </source>
</evidence>
<accession>A0AAE1H906</accession>
<name>A0AAE1H906_9NEOP</name>
<protein>
    <submittedName>
        <fullName evidence="1">Uncharacterized protein</fullName>
    </submittedName>
</protein>
<dbReference type="EMBL" id="JAHWGI010000640">
    <property type="protein sequence ID" value="KAK3916918.1"/>
    <property type="molecule type" value="Genomic_DNA"/>
</dbReference>
<evidence type="ECO:0000313" key="2">
    <source>
        <dbReference type="Proteomes" id="UP001219518"/>
    </source>
</evidence>
<dbReference type="AlphaFoldDB" id="A0AAE1H906"/>